<evidence type="ECO:0000256" key="2">
    <source>
        <dbReference type="ARBA" id="ARBA00001946"/>
    </source>
</evidence>
<dbReference type="InterPro" id="IPR013520">
    <property type="entry name" value="Ribonucl_H"/>
</dbReference>
<dbReference type="STRING" id="7918.ENSLOCP00000018386"/>
<keyword evidence="4" id="KW-0540">Nuclease</keyword>
<reference evidence="11" key="2">
    <citation type="submission" date="2025-08" db="UniProtKB">
        <authorList>
            <consortium name="Ensembl"/>
        </authorList>
    </citation>
    <scope>IDENTIFICATION</scope>
</reference>
<dbReference type="Ensembl" id="ENSLOCT00000018418.1">
    <property type="protein sequence ID" value="ENSLOCP00000018386.1"/>
    <property type="gene ID" value="ENSLOCG00000014934.1"/>
</dbReference>
<dbReference type="Pfam" id="PF22123">
    <property type="entry name" value="Exu_RNase_H_like"/>
    <property type="match status" value="1"/>
</dbReference>
<dbReference type="GeneTree" id="ENSGT00390000012715"/>
<dbReference type="Bgee" id="ENSLOCG00000014934">
    <property type="expression patterns" value="Expressed in ovary and 10 other cell types or tissues"/>
</dbReference>
<keyword evidence="7" id="KW-0269">Exonuclease</keyword>
<keyword evidence="5" id="KW-0479">Metal-binding</keyword>
<sequence length="198" mass="22812">SASCNLHRSLVFFDLETTGLGPRCDIVQLSAVSGDHTFNVYMVPRRPILRGASVVTGFTVRRRQLWLHSQALPTITHWEALISFVAFLRMLNRPFLAGHNIRRFDCPVLLKVLDEFHLREDFQQATSGFVDTLLLARELFRHSSIRSYRQEHLVRACLGTSYQAHNALEDVKALQRLFRAWAPRSEQVVRHTFTLSQV</sequence>
<dbReference type="InterPro" id="IPR040393">
    <property type="entry name" value="TREX1/2"/>
</dbReference>
<evidence type="ECO:0000313" key="12">
    <source>
        <dbReference type="Proteomes" id="UP000018468"/>
    </source>
</evidence>
<keyword evidence="12" id="KW-1185">Reference proteome</keyword>
<dbReference type="InterPro" id="IPR036397">
    <property type="entry name" value="RNaseH_sf"/>
</dbReference>
<dbReference type="HOGENOM" id="CLU_090099_0_0_1"/>
<dbReference type="SMART" id="SM00479">
    <property type="entry name" value="EXOIII"/>
    <property type="match status" value="1"/>
</dbReference>
<evidence type="ECO:0000256" key="7">
    <source>
        <dbReference type="ARBA" id="ARBA00022839"/>
    </source>
</evidence>
<keyword evidence="6" id="KW-0378">Hydrolase</keyword>
<dbReference type="PANTHER" id="PTHR13058:SF22">
    <property type="entry name" value="EXODEOXYRIBONUCLEASE III"/>
    <property type="match status" value="1"/>
</dbReference>
<name>W5NCM7_LEPOC</name>
<dbReference type="EMBL" id="AHAT01004886">
    <property type="status" value="NOT_ANNOTATED_CDS"/>
    <property type="molecule type" value="Genomic_DNA"/>
</dbReference>
<reference evidence="11" key="3">
    <citation type="submission" date="2025-09" db="UniProtKB">
        <authorList>
            <consortium name="Ensembl"/>
        </authorList>
    </citation>
    <scope>IDENTIFICATION</scope>
</reference>
<dbReference type="GO" id="GO:0008296">
    <property type="term" value="F:3'-5'-DNA exonuclease activity"/>
    <property type="evidence" value="ECO:0000318"/>
    <property type="project" value="GO_Central"/>
</dbReference>
<dbReference type="SUPFAM" id="SSF53098">
    <property type="entry name" value="Ribonuclease H-like"/>
    <property type="match status" value="1"/>
</dbReference>
<dbReference type="EC" id="3.1.11.2" evidence="3"/>
<dbReference type="GO" id="GO:0005737">
    <property type="term" value="C:cytoplasm"/>
    <property type="evidence" value="ECO:0000318"/>
    <property type="project" value="GO_Central"/>
</dbReference>
<comment type="similarity">
    <text evidence="9">Belongs to the exonuclease superfamily. TREX family.</text>
</comment>
<proteinExistence type="inferred from homology"/>
<evidence type="ECO:0000256" key="1">
    <source>
        <dbReference type="ARBA" id="ARBA00000493"/>
    </source>
</evidence>
<reference evidence="12" key="1">
    <citation type="submission" date="2011-12" db="EMBL/GenBank/DDBJ databases">
        <title>The Draft Genome of Lepisosteus oculatus.</title>
        <authorList>
            <consortium name="The Broad Institute Genome Assembly &amp; Analysis Group"/>
            <consortium name="Computational R&amp;D Group"/>
            <consortium name="and Sequencing Platform"/>
            <person name="Di Palma F."/>
            <person name="Alfoldi J."/>
            <person name="Johnson J."/>
            <person name="Berlin A."/>
            <person name="Gnerre S."/>
            <person name="Jaffe D."/>
            <person name="MacCallum I."/>
            <person name="Young S."/>
            <person name="Walker B.J."/>
            <person name="Lander E.S."/>
            <person name="Lindblad-Toh K."/>
        </authorList>
    </citation>
    <scope>NUCLEOTIDE SEQUENCE [LARGE SCALE GENOMIC DNA]</scope>
</reference>
<dbReference type="PANTHER" id="PTHR13058">
    <property type="entry name" value="THREE PRIME REPAIR EXONUCLEASE 1, 2"/>
    <property type="match status" value="1"/>
</dbReference>
<comment type="cofactor">
    <cofactor evidence="2">
        <name>Mg(2+)</name>
        <dbReference type="ChEBI" id="CHEBI:18420"/>
    </cofactor>
</comment>
<evidence type="ECO:0000256" key="4">
    <source>
        <dbReference type="ARBA" id="ARBA00022722"/>
    </source>
</evidence>
<evidence type="ECO:0000256" key="9">
    <source>
        <dbReference type="ARBA" id="ARBA00025769"/>
    </source>
</evidence>
<protein>
    <recommendedName>
        <fullName evidence="3">exodeoxyribonuclease III</fullName>
        <ecNumber evidence="3">3.1.11.2</ecNumber>
    </recommendedName>
</protein>
<dbReference type="GO" id="GO:0003676">
    <property type="term" value="F:nucleic acid binding"/>
    <property type="evidence" value="ECO:0007669"/>
    <property type="project" value="InterPro"/>
</dbReference>
<evidence type="ECO:0000256" key="6">
    <source>
        <dbReference type="ARBA" id="ARBA00022801"/>
    </source>
</evidence>
<feature type="domain" description="Exonuclease" evidence="10">
    <location>
        <begin position="9"/>
        <end position="187"/>
    </location>
</feature>
<dbReference type="InParanoid" id="W5NCM7"/>
<accession>W5NCM7</accession>
<dbReference type="AlphaFoldDB" id="W5NCM7"/>
<dbReference type="OMA" id="RHFDCPL"/>
<comment type="catalytic activity">
    <reaction evidence="1">
        <text>Exonucleolytic cleavage in the 3'- to 5'-direction to yield nucleoside 5'-phosphates.</text>
        <dbReference type="EC" id="3.1.11.2"/>
    </reaction>
</comment>
<organism evidence="11 12">
    <name type="scientific">Lepisosteus oculatus</name>
    <name type="common">Spotted gar</name>
    <dbReference type="NCBI Taxonomy" id="7918"/>
    <lineage>
        <taxon>Eukaryota</taxon>
        <taxon>Metazoa</taxon>
        <taxon>Chordata</taxon>
        <taxon>Craniata</taxon>
        <taxon>Vertebrata</taxon>
        <taxon>Euteleostomi</taxon>
        <taxon>Actinopterygii</taxon>
        <taxon>Neopterygii</taxon>
        <taxon>Holostei</taxon>
        <taxon>Semionotiformes</taxon>
        <taxon>Lepisosteidae</taxon>
        <taxon>Lepisosteus</taxon>
    </lineage>
</organism>
<evidence type="ECO:0000313" key="11">
    <source>
        <dbReference type="Ensembl" id="ENSLOCP00000018386.1"/>
    </source>
</evidence>
<dbReference type="InterPro" id="IPR012337">
    <property type="entry name" value="RNaseH-like_sf"/>
</dbReference>
<dbReference type="eggNOG" id="ENOG502RYIA">
    <property type="taxonomic scope" value="Eukaryota"/>
</dbReference>
<dbReference type="GO" id="GO:0008311">
    <property type="term" value="F:double-stranded DNA 3'-5' DNA exonuclease activity"/>
    <property type="evidence" value="ECO:0007669"/>
    <property type="project" value="UniProtKB-EC"/>
</dbReference>
<evidence type="ECO:0000256" key="8">
    <source>
        <dbReference type="ARBA" id="ARBA00022842"/>
    </source>
</evidence>
<dbReference type="Gene3D" id="3.30.420.10">
    <property type="entry name" value="Ribonuclease H-like superfamily/Ribonuclease H"/>
    <property type="match status" value="1"/>
</dbReference>
<dbReference type="FunFam" id="3.30.420.10:FF:000247">
    <property type="entry name" value="Si:ch1073-296i8.2"/>
    <property type="match status" value="1"/>
</dbReference>
<evidence type="ECO:0000256" key="5">
    <source>
        <dbReference type="ARBA" id="ARBA00022723"/>
    </source>
</evidence>
<keyword evidence="8" id="KW-0460">Magnesium</keyword>
<dbReference type="Proteomes" id="UP000018468">
    <property type="component" value="Linkage group LG3"/>
</dbReference>
<dbReference type="FunCoup" id="W5NCM7">
    <property type="interactions" value="67"/>
</dbReference>
<evidence type="ECO:0000259" key="10">
    <source>
        <dbReference type="SMART" id="SM00479"/>
    </source>
</evidence>
<dbReference type="GO" id="GO:0046872">
    <property type="term" value="F:metal ion binding"/>
    <property type="evidence" value="ECO:0007669"/>
    <property type="project" value="UniProtKB-KW"/>
</dbReference>
<dbReference type="GO" id="GO:0006308">
    <property type="term" value="P:DNA catabolic process"/>
    <property type="evidence" value="ECO:0000318"/>
    <property type="project" value="GO_Central"/>
</dbReference>
<dbReference type="InterPro" id="IPR054362">
    <property type="entry name" value="Exu_RNase_H-like"/>
</dbReference>
<dbReference type="CDD" id="cd06127">
    <property type="entry name" value="DEDDh"/>
    <property type="match status" value="1"/>
</dbReference>
<evidence type="ECO:0000256" key="3">
    <source>
        <dbReference type="ARBA" id="ARBA00012115"/>
    </source>
</evidence>